<dbReference type="SUPFAM" id="SSF56300">
    <property type="entry name" value="Metallo-dependent phosphatases"/>
    <property type="match status" value="1"/>
</dbReference>
<evidence type="ECO:0000256" key="2">
    <source>
        <dbReference type="ARBA" id="ARBA00012646"/>
    </source>
</evidence>
<accession>A0A7W4ICE2</accession>
<evidence type="ECO:0000256" key="3">
    <source>
        <dbReference type="ARBA" id="ARBA00022729"/>
    </source>
</evidence>
<organism evidence="8 9">
    <name type="scientific">Gluconacetobacter sacchari</name>
    <dbReference type="NCBI Taxonomy" id="92759"/>
    <lineage>
        <taxon>Bacteria</taxon>
        <taxon>Pseudomonadati</taxon>
        <taxon>Pseudomonadota</taxon>
        <taxon>Alphaproteobacteria</taxon>
        <taxon>Acetobacterales</taxon>
        <taxon>Acetobacteraceae</taxon>
        <taxon>Gluconacetobacter</taxon>
    </lineage>
</organism>
<evidence type="ECO:0000256" key="1">
    <source>
        <dbReference type="ARBA" id="ARBA00000032"/>
    </source>
</evidence>
<dbReference type="Proteomes" id="UP000589085">
    <property type="component" value="Unassembled WGS sequence"/>
</dbReference>
<keyword evidence="4 5" id="KW-0378">Hydrolase</keyword>
<proteinExistence type="predicted"/>
<evidence type="ECO:0000256" key="4">
    <source>
        <dbReference type="ARBA" id="ARBA00022801"/>
    </source>
</evidence>
<keyword evidence="6" id="KW-0479">Metal-binding</keyword>
<dbReference type="GO" id="GO:0046872">
    <property type="term" value="F:metal ion binding"/>
    <property type="evidence" value="ECO:0007669"/>
    <property type="project" value="UniProtKB-KW"/>
</dbReference>
<comment type="caution">
    <text evidence="8">The sequence shown here is derived from an EMBL/GenBank/DDBJ whole genome shotgun (WGS) entry which is preliminary data.</text>
</comment>
<dbReference type="EMBL" id="JABEQJ010000009">
    <property type="protein sequence ID" value="MBB2160283.1"/>
    <property type="molecule type" value="Genomic_DNA"/>
</dbReference>
<dbReference type="PROSITE" id="PS51318">
    <property type="entry name" value="TAT"/>
    <property type="match status" value="1"/>
</dbReference>
<evidence type="ECO:0000313" key="8">
    <source>
        <dbReference type="EMBL" id="MBB2160283.1"/>
    </source>
</evidence>
<feature type="binding site" evidence="6">
    <location>
        <position position="247"/>
    </location>
    <ligand>
        <name>Fe cation</name>
        <dbReference type="ChEBI" id="CHEBI:24875"/>
        <label>1</label>
    </ligand>
</feature>
<feature type="binding site" evidence="6">
    <location>
        <position position="82"/>
    </location>
    <ligand>
        <name>Fe cation</name>
        <dbReference type="ChEBI" id="CHEBI:24875"/>
        <label>1</label>
    </ligand>
</feature>
<dbReference type="Pfam" id="PF00149">
    <property type="entry name" value="Metallophos"/>
    <property type="match status" value="1"/>
</dbReference>
<keyword evidence="5 6" id="KW-0408">Iron</keyword>
<comment type="catalytic activity">
    <reaction evidence="1 5">
        <text>a phosphate monoester + H2O = an alcohol + phosphate</text>
        <dbReference type="Rhea" id="RHEA:15017"/>
        <dbReference type="ChEBI" id="CHEBI:15377"/>
        <dbReference type="ChEBI" id="CHEBI:30879"/>
        <dbReference type="ChEBI" id="CHEBI:43474"/>
        <dbReference type="ChEBI" id="CHEBI:67140"/>
        <dbReference type="EC" id="3.1.3.2"/>
    </reaction>
</comment>
<dbReference type="InterPro" id="IPR006311">
    <property type="entry name" value="TAT_signal"/>
</dbReference>
<dbReference type="AlphaFoldDB" id="A0A7W4ICE2"/>
<dbReference type="RefSeq" id="WP_182997135.1">
    <property type="nucleotide sequence ID" value="NZ_JABEQJ010000009.1"/>
</dbReference>
<protein>
    <recommendedName>
        <fullName evidence="2 5">acid phosphatase</fullName>
        <ecNumber evidence="2 5">3.1.3.2</ecNumber>
    </recommendedName>
</protein>
<feature type="binding site" evidence="6">
    <location>
        <position position="210"/>
    </location>
    <ligand>
        <name>Fe cation</name>
        <dbReference type="ChEBI" id="CHEBI:24875"/>
        <label>2</label>
    </ligand>
</feature>
<dbReference type="InterPro" id="IPR004843">
    <property type="entry name" value="Calcineurin-like_PHP"/>
</dbReference>
<feature type="binding site" evidence="6">
    <location>
        <position position="49"/>
    </location>
    <ligand>
        <name>Fe cation</name>
        <dbReference type="ChEBI" id="CHEBI:24875"/>
        <label>1</label>
    </ligand>
</feature>
<dbReference type="InterPro" id="IPR024927">
    <property type="entry name" value="Acid_PPase"/>
</dbReference>
<dbReference type="GO" id="GO:0003993">
    <property type="term" value="F:acid phosphatase activity"/>
    <property type="evidence" value="ECO:0007669"/>
    <property type="project" value="UniProtKB-UniRule"/>
</dbReference>
<dbReference type="InterPro" id="IPR051558">
    <property type="entry name" value="Metallophosphoesterase_PAP"/>
</dbReference>
<dbReference type="EC" id="3.1.3.2" evidence="2 5"/>
<sequence length="320" mass="35619">MTAWPHSLSSTLSRRALLTGSASLIAAPLFGTVPARARDPDMVSVLVGDWGRNGHDHQREVAAEMARVAERSRSIFTVSLGDNFYEDGVSGVDDPQWRSSFEDIYDAPSLQTPWRIILGNHDYRGSVEAQLRYGANGHKRWLLPARYYSVRDRLPDGTTIDSFYIDTSPFLKKYRHSIVRIDDQDPRAQQAWLSEALGRSDADWKFVIGHHPIHTGDGRHETPELIAAIAPLLRHYRVAAYISAHKHNFQHRRIGGIDYIVNGAGSRLDPAGVALGGAFTNDGQHGFMTMRVARDLVEIGFIGGSGKTLFSRRIPRPTAL</sequence>
<dbReference type="Gene3D" id="3.60.21.10">
    <property type="match status" value="1"/>
</dbReference>
<feature type="domain" description="Calcineurin-like phosphoesterase" evidence="7">
    <location>
        <begin position="45"/>
        <end position="248"/>
    </location>
</feature>
<dbReference type="PANTHER" id="PTHR10161:SF14">
    <property type="entry name" value="TARTRATE-RESISTANT ACID PHOSPHATASE TYPE 5"/>
    <property type="match status" value="1"/>
</dbReference>
<keyword evidence="3" id="KW-0732">Signal</keyword>
<feature type="binding site" evidence="6">
    <location>
        <position position="245"/>
    </location>
    <ligand>
        <name>Fe cation</name>
        <dbReference type="ChEBI" id="CHEBI:24875"/>
        <label>2</label>
    </ligand>
</feature>
<dbReference type="PANTHER" id="PTHR10161">
    <property type="entry name" value="TARTRATE-RESISTANT ACID PHOSPHATASE TYPE 5"/>
    <property type="match status" value="1"/>
</dbReference>
<dbReference type="InterPro" id="IPR029052">
    <property type="entry name" value="Metallo-depent_PP-like"/>
</dbReference>
<feature type="binding site" evidence="6">
    <location>
        <position position="85"/>
    </location>
    <ligand>
        <name>Fe cation</name>
        <dbReference type="ChEBI" id="CHEBI:24875"/>
        <label>1</label>
    </ligand>
</feature>
<feature type="binding site" evidence="6">
    <location>
        <position position="120"/>
    </location>
    <ligand>
        <name>Fe cation</name>
        <dbReference type="ChEBI" id="CHEBI:24875"/>
        <label>2</label>
    </ligand>
</feature>
<reference evidence="8 9" key="1">
    <citation type="submission" date="2020-04" db="EMBL/GenBank/DDBJ databases">
        <title>Description of novel Gluconacetobacter.</title>
        <authorList>
            <person name="Sombolestani A."/>
        </authorList>
    </citation>
    <scope>NUCLEOTIDE SEQUENCE [LARGE SCALE GENOMIC DNA]</scope>
    <source>
        <strain evidence="8 9">LMG 19747</strain>
    </source>
</reference>
<dbReference type="PIRSF" id="PIRSF000898">
    <property type="entry name" value="Acid_Ptase_5"/>
    <property type="match status" value="1"/>
</dbReference>
<evidence type="ECO:0000256" key="6">
    <source>
        <dbReference type="PIRSR" id="PIRSR000898-1"/>
    </source>
</evidence>
<evidence type="ECO:0000256" key="5">
    <source>
        <dbReference type="PIRNR" id="PIRNR000898"/>
    </source>
</evidence>
<name>A0A7W4ICE2_9PROT</name>
<feature type="binding site" evidence="6">
    <location>
        <position position="82"/>
    </location>
    <ligand>
        <name>Fe cation</name>
        <dbReference type="ChEBI" id="CHEBI:24875"/>
        <label>2</label>
    </ligand>
</feature>
<evidence type="ECO:0000259" key="7">
    <source>
        <dbReference type="Pfam" id="PF00149"/>
    </source>
</evidence>
<evidence type="ECO:0000313" key="9">
    <source>
        <dbReference type="Proteomes" id="UP000589085"/>
    </source>
</evidence>
<comment type="cofactor">
    <cofactor evidence="6">
        <name>Fe cation</name>
        <dbReference type="ChEBI" id="CHEBI:24875"/>
    </cofactor>
    <text evidence="6">Binds 2 iron ions per subunit.</text>
</comment>
<gene>
    <name evidence="8" type="ORF">HLH48_08860</name>
</gene>